<evidence type="ECO:0000256" key="1">
    <source>
        <dbReference type="SAM" id="Coils"/>
    </source>
</evidence>
<proteinExistence type="predicted"/>
<dbReference type="EMBL" id="AP014862">
    <property type="protein sequence ID" value="BAU75978.1"/>
    <property type="molecule type" value="Genomic_DNA"/>
</dbReference>
<dbReference type="CDD" id="cd02440">
    <property type="entry name" value="AdoMet_MTases"/>
    <property type="match status" value="1"/>
</dbReference>
<evidence type="ECO:0000313" key="2">
    <source>
        <dbReference type="EMBL" id="BAU75978.1"/>
    </source>
</evidence>
<feature type="coiled-coil region" evidence="1">
    <location>
        <begin position="6"/>
        <end position="33"/>
    </location>
</feature>
<dbReference type="KEGG" id="pfuw:KF707C_42900"/>
<name>A0AAD1C4G3_METFU</name>
<dbReference type="AlphaFoldDB" id="A0AAD1C4G3"/>
<dbReference type="RefSeq" id="WP_003450358.1">
    <property type="nucleotide sequence ID" value="NZ_AJMR01000110.1"/>
</dbReference>
<accession>A0AAD1C4G3</accession>
<gene>
    <name evidence="2" type="ORF">KF707C_42900</name>
</gene>
<dbReference type="Gene3D" id="3.40.50.150">
    <property type="entry name" value="Vaccinia Virus protein VP39"/>
    <property type="match status" value="1"/>
</dbReference>
<keyword evidence="3" id="KW-1185">Reference proteome</keyword>
<organism evidence="2 3">
    <name type="scientific">Metapseudomonas furukawaii</name>
    <name type="common">Pseudomonas furukawaii</name>
    <dbReference type="NCBI Taxonomy" id="1149133"/>
    <lineage>
        <taxon>Bacteria</taxon>
        <taxon>Pseudomonadati</taxon>
        <taxon>Pseudomonadota</taxon>
        <taxon>Gammaproteobacteria</taxon>
        <taxon>Pseudomonadales</taxon>
        <taxon>Pseudomonadaceae</taxon>
        <taxon>Metapseudomonas</taxon>
    </lineage>
</organism>
<sequence>MEEEELNRSIREQRQLREELAHIKSERERLQLDRPAPWPEAPSPSNILPFPVRPVASPRMHCGDPWLLDYLYGVPTEALHGLPEERVRQLFEFATSAQAARALRSRRRTLARYLDDTCQRLGLDARMLCVAGGHFREGELARELRHGRFGEMLVIDDDGARLERVHAAYGHLGVTTRQMQLDQLLTAASDLEGFDLVYSAGITELLDDRHCERLVFRLFQALRPGGRLLLANFRPGVPAIGFLEGLLDWHPRYRQDAQMLSLLDGVDYNEIASARVFHDVGQRVAFLEAVKYG</sequence>
<dbReference type="InterPro" id="IPR029063">
    <property type="entry name" value="SAM-dependent_MTases_sf"/>
</dbReference>
<dbReference type="SUPFAM" id="SSF53335">
    <property type="entry name" value="S-adenosyl-L-methionine-dependent methyltransferases"/>
    <property type="match status" value="1"/>
</dbReference>
<reference evidence="3" key="1">
    <citation type="submission" date="2015-05" db="EMBL/GenBank/DDBJ databases">
        <title>Draft genome sequencing of a biphenyl-degrading bacterium, Pseudomonas balearica KF707 (=NBRC110670).</title>
        <authorList>
            <person name="Kimura N."/>
            <person name="Hirose J."/>
            <person name="Watanabe T."/>
            <person name="Suenaga H."/>
            <person name="Fujihara H."/>
            <person name="Noguchi M."/>
            <person name="Hashimoto M."/>
            <person name="Shimodaira J."/>
            <person name="Tsuchikane K."/>
            <person name="Hosoyama A."/>
            <person name="Yamazoe A."/>
            <person name="Fujita N."/>
            <person name="Furukawa K."/>
        </authorList>
    </citation>
    <scope>NUCLEOTIDE SEQUENCE [LARGE SCALE GENOMIC DNA]</scope>
    <source>
        <strain evidence="3">DSM 10086 / NBRC 110670 / KF707</strain>
    </source>
</reference>
<keyword evidence="1" id="KW-0175">Coiled coil</keyword>
<protein>
    <submittedName>
        <fullName evidence="2">PhcB protein</fullName>
    </submittedName>
</protein>
<dbReference type="Proteomes" id="UP000218554">
    <property type="component" value="Chromosome"/>
</dbReference>
<evidence type="ECO:0000313" key="3">
    <source>
        <dbReference type="Proteomes" id="UP000218554"/>
    </source>
</evidence>
<reference evidence="2 3" key="2">
    <citation type="journal article" date="2017" name="Int. J. Syst. Evol. Microbiol.">
        <title>Pseudomonas furukawaii sp. nov., a polychlorinated biphenyl-degrading bacterium isolated from biphenyl-contaminated soil in Japan.</title>
        <authorList>
            <person name="Kimura N."/>
            <person name="Watanabe T."/>
            <person name="Suenaga H."/>
            <person name="Fujihara H."/>
            <person name="Futagami T."/>
            <person name="Goto M."/>
            <person name="Hanada S."/>
            <person name="Hirose J."/>
        </authorList>
    </citation>
    <scope>NUCLEOTIDE SEQUENCE [LARGE SCALE GENOMIC DNA]</scope>
    <source>
        <strain evidence="3">DSM 10086 / NBRC 110670 / KF707</strain>
    </source>
</reference>